<organism evidence="2 3">
    <name type="scientific">Mucilaginibacter aquatilis</name>
    <dbReference type="NCBI Taxonomy" id="1517760"/>
    <lineage>
        <taxon>Bacteria</taxon>
        <taxon>Pseudomonadati</taxon>
        <taxon>Bacteroidota</taxon>
        <taxon>Sphingobacteriia</taxon>
        <taxon>Sphingobacteriales</taxon>
        <taxon>Sphingobacteriaceae</taxon>
        <taxon>Mucilaginibacter</taxon>
    </lineage>
</organism>
<reference evidence="2 3" key="1">
    <citation type="submission" date="2019-12" db="EMBL/GenBank/DDBJ databases">
        <title>Mucilaginibacter sp. HME9299 genome sequencing and assembly.</title>
        <authorList>
            <person name="Kang H."/>
            <person name="Kim H."/>
            <person name="Joh K."/>
        </authorList>
    </citation>
    <scope>NUCLEOTIDE SEQUENCE [LARGE SCALE GENOMIC DNA]</scope>
    <source>
        <strain evidence="2 3">HME9299</strain>
    </source>
</reference>
<feature type="chain" id="PRO_5026172015" description="Adhesin domain-containing protein" evidence="1">
    <location>
        <begin position="20"/>
        <end position="240"/>
    </location>
</feature>
<protein>
    <recommendedName>
        <fullName evidence="4">Adhesin domain-containing protein</fullName>
    </recommendedName>
</protein>
<evidence type="ECO:0000313" key="3">
    <source>
        <dbReference type="Proteomes" id="UP000434850"/>
    </source>
</evidence>
<comment type="caution">
    <text evidence="2">The sequence shown here is derived from an EMBL/GenBank/DDBJ whole genome shotgun (WGS) entry which is preliminary data.</text>
</comment>
<sequence>MKHLLLLWLSLTVANVAGAQTIINKSYPIKKGQPLELKFDYPVVKITTWEKNEVAVIAKVNINDGENDDAFTLSDRINNGALQISNKLTDLDKLPHRYTVQEAGKKIVFKTEADFKAYKSKMGVIRSYSNGVDMDVSIEVKVPVNTPTTVKATYGMVQLVNCNTPIVVDAVYGGIDATLNKAQVGQIKATTSYGHIFSNLDLVLTDNTKRDFFTSITAQPGKGPAYDLKSTYGKIYMRKQ</sequence>
<feature type="signal peptide" evidence="1">
    <location>
        <begin position="1"/>
        <end position="19"/>
    </location>
</feature>
<evidence type="ECO:0008006" key="4">
    <source>
        <dbReference type="Google" id="ProtNLM"/>
    </source>
</evidence>
<accession>A0A6I4IBS3</accession>
<evidence type="ECO:0000313" key="2">
    <source>
        <dbReference type="EMBL" id="MVN92651.1"/>
    </source>
</evidence>
<keyword evidence="1" id="KW-0732">Signal</keyword>
<dbReference type="RefSeq" id="WP_157542977.1">
    <property type="nucleotide sequence ID" value="NZ_WQLA01000007.1"/>
</dbReference>
<gene>
    <name evidence="2" type="ORF">GO816_16045</name>
</gene>
<evidence type="ECO:0000256" key="1">
    <source>
        <dbReference type="SAM" id="SignalP"/>
    </source>
</evidence>
<dbReference type="Proteomes" id="UP000434850">
    <property type="component" value="Unassembled WGS sequence"/>
</dbReference>
<keyword evidence="3" id="KW-1185">Reference proteome</keyword>
<dbReference type="OrthoDB" id="1115882at2"/>
<dbReference type="EMBL" id="WQLA01000007">
    <property type="protein sequence ID" value="MVN92651.1"/>
    <property type="molecule type" value="Genomic_DNA"/>
</dbReference>
<name>A0A6I4IBS3_9SPHI</name>
<dbReference type="AlphaFoldDB" id="A0A6I4IBS3"/>
<proteinExistence type="predicted"/>